<feature type="binding site" evidence="9">
    <location>
        <position position="28"/>
    </location>
    <ligand>
        <name>3-phosphoshikimate</name>
        <dbReference type="ChEBI" id="CHEBI:145989"/>
    </ligand>
</feature>
<accession>A0A1H8GH37</accession>
<dbReference type="RefSeq" id="WP_091493429.1">
    <property type="nucleotide sequence ID" value="NZ_FODJ01000001.1"/>
</dbReference>
<feature type="binding site" evidence="9">
    <location>
        <position position="170"/>
    </location>
    <ligand>
        <name>3-phosphoshikimate</name>
        <dbReference type="ChEBI" id="CHEBI:145989"/>
    </ligand>
</feature>
<evidence type="ECO:0000256" key="4">
    <source>
        <dbReference type="ARBA" id="ARBA00022490"/>
    </source>
</evidence>
<name>A0A1H8GH37_9BACI</name>
<sequence>MSTKQLQPVNKALQGRLAVPGDKSISHRAVILGSLASGETIISNFLNGEDCLTTIAAFQAMGVQIEYEGDHVKIVSHGFKRLKEPKVPIDLGNSGTTARLLLGVLAALPFHTTLFGDQSLTKRPMDRIRDPLRQMGASIDGRENGKYLPLAVRGGRVKGITFKPSVKSAQIKSGVLLAGLFAEGETTVVESTKTRDHTENMLTAFGGSISIAGNVVKVKGGQALHGTSIQVPGDISSAAFFIVAGLLVPGSEVTINNVGLNQTRTGLLDVLELMKVDLQVTETNQIGGESIGTVTVRHSKPEAVVIGGDVIPRMIDEIPIVALLASQANGTTIIKDAEELRYKETDRIESVVQTLSALGVDITATADGMIIKGNAKLTGAELDSYGDHRIGMMIAIAALISDAPVTLKDAEAINISYPNFFDDLEQLS</sequence>
<keyword evidence="5 9" id="KW-0028">Amino-acid biosynthesis</keyword>
<feature type="binding site" evidence="9">
    <location>
        <position position="389"/>
    </location>
    <ligand>
        <name>phosphoenolpyruvate</name>
        <dbReference type="ChEBI" id="CHEBI:58702"/>
    </ligand>
</feature>
<feature type="binding site" evidence="9">
    <location>
        <position position="316"/>
    </location>
    <ligand>
        <name>3-phosphoshikimate</name>
        <dbReference type="ChEBI" id="CHEBI:145989"/>
    </ligand>
</feature>
<dbReference type="GO" id="GO:0005737">
    <property type="term" value="C:cytoplasm"/>
    <property type="evidence" value="ECO:0007669"/>
    <property type="project" value="UniProtKB-SubCell"/>
</dbReference>
<dbReference type="InterPro" id="IPR001986">
    <property type="entry name" value="Enolpyruvate_Tfrase_dom"/>
</dbReference>
<comment type="caution">
    <text evidence="9">Lacks conserved residue(s) required for the propagation of feature annotation.</text>
</comment>
<dbReference type="InterPro" id="IPR036968">
    <property type="entry name" value="Enolpyruvate_Tfrase_sf"/>
</dbReference>
<comment type="pathway">
    <text evidence="2 9">Metabolic intermediate biosynthesis; chorismate biosynthesis; chorismate from D-erythrose 4-phosphate and phosphoenolpyruvate: step 6/7.</text>
</comment>
<feature type="binding site" evidence="9">
    <location>
        <position position="347"/>
    </location>
    <ligand>
        <name>phosphoenolpyruvate</name>
        <dbReference type="ChEBI" id="CHEBI:58702"/>
    </ligand>
</feature>
<dbReference type="AlphaFoldDB" id="A0A1H8GH37"/>
<dbReference type="EMBL" id="FODJ01000001">
    <property type="protein sequence ID" value="SEN43090.1"/>
    <property type="molecule type" value="Genomic_DNA"/>
</dbReference>
<dbReference type="GO" id="GO:0009423">
    <property type="term" value="P:chorismate biosynthetic process"/>
    <property type="evidence" value="ECO:0007669"/>
    <property type="project" value="UniProtKB-UniRule"/>
</dbReference>
<evidence type="ECO:0000256" key="2">
    <source>
        <dbReference type="ARBA" id="ARBA00004811"/>
    </source>
</evidence>
<gene>
    <name evidence="9" type="primary">aroA</name>
    <name evidence="11" type="ORF">SAMN04488134_10162</name>
</gene>
<evidence type="ECO:0000313" key="12">
    <source>
        <dbReference type="Proteomes" id="UP000199300"/>
    </source>
</evidence>
<keyword evidence="12" id="KW-1185">Reference proteome</keyword>
<reference evidence="11 12" key="1">
    <citation type="submission" date="2016-10" db="EMBL/GenBank/DDBJ databases">
        <authorList>
            <person name="de Groot N.N."/>
        </authorList>
    </citation>
    <scope>NUCLEOTIDE SEQUENCE [LARGE SCALE GENOMIC DNA]</scope>
    <source>
        <strain evidence="11 12">CGMCC 1.10434</strain>
    </source>
</reference>
<dbReference type="UniPathway" id="UPA00053">
    <property type="reaction ID" value="UER00089"/>
</dbReference>
<keyword evidence="7 9" id="KW-0057">Aromatic amino acid biosynthesis</keyword>
<feature type="binding site" evidence="9">
    <location>
        <position position="170"/>
    </location>
    <ligand>
        <name>phosphoenolpyruvate</name>
        <dbReference type="ChEBI" id="CHEBI:58702"/>
    </ligand>
</feature>
<feature type="binding site" evidence="9">
    <location>
        <position position="95"/>
    </location>
    <ligand>
        <name>phosphoenolpyruvate</name>
        <dbReference type="ChEBI" id="CHEBI:58702"/>
    </ligand>
</feature>
<comment type="function">
    <text evidence="1 9">Catalyzes the transfer of the enolpyruvyl moiety of phosphoenolpyruvate (PEP) to the 5-hydroxyl of shikimate-3-phosphate (S3P) to produce enolpyruvyl shikimate-3-phosphate and inorganic phosphate.</text>
</comment>
<evidence type="ECO:0000256" key="5">
    <source>
        <dbReference type="ARBA" id="ARBA00022605"/>
    </source>
</evidence>
<dbReference type="SUPFAM" id="SSF55205">
    <property type="entry name" value="EPT/RTPC-like"/>
    <property type="match status" value="1"/>
</dbReference>
<dbReference type="InterPro" id="IPR023193">
    <property type="entry name" value="EPSP_synthase_CS"/>
</dbReference>
<dbReference type="CDD" id="cd01556">
    <property type="entry name" value="EPSP_synthase"/>
    <property type="match status" value="1"/>
</dbReference>
<dbReference type="Gene3D" id="3.65.10.10">
    <property type="entry name" value="Enolpyruvate transferase domain"/>
    <property type="match status" value="2"/>
</dbReference>
<evidence type="ECO:0000256" key="1">
    <source>
        <dbReference type="ARBA" id="ARBA00002174"/>
    </source>
</evidence>
<protein>
    <recommendedName>
        <fullName evidence="9">3-phosphoshikimate 1-carboxyvinyltransferase</fullName>
        <ecNumber evidence="9">2.5.1.19</ecNumber>
    </recommendedName>
    <alternativeName>
        <fullName evidence="9">5-enolpyruvylshikimate-3-phosphate synthase</fullName>
        <shortName evidence="9">EPSP synthase</shortName>
        <shortName evidence="9">EPSPS</shortName>
    </alternativeName>
</protein>
<evidence type="ECO:0000259" key="10">
    <source>
        <dbReference type="Pfam" id="PF00275"/>
    </source>
</evidence>
<dbReference type="PROSITE" id="PS00885">
    <property type="entry name" value="EPSP_SYNTHASE_2"/>
    <property type="match status" value="1"/>
</dbReference>
<keyword evidence="6 9" id="KW-0808">Transferase</keyword>
<dbReference type="HAMAP" id="MF_00210">
    <property type="entry name" value="EPSP_synth"/>
    <property type="match status" value="1"/>
</dbReference>
<evidence type="ECO:0000256" key="6">
    <source>
        <dbReference type="ARBA" id="ARBA00022679"/>
    </source>
</evidence>
<dbReference type="InterPro" id="IPR013792">
    <property type="entry name" value="RNA3'P_cycl/enolpyr_Trfase_a/b"/>
</dbReference>
<evidence type="ECO:0000313" key="11">
    <source>
        <dbReference type="EMBL" id="SEN43090.1"/>
    </source>
</evidence>
<feature type="binding site" evidence="9">
    <location>
        <position position="23"/>
    </location>
    <ligand>
        <name>phosphoenolpyruvate</name>
        <dbReference type="ChEBI" id="CHEBI:58702"/>
    </ligand>
</feature>
<dbReference type="STRING" id="872970.SAMN04488134_10162"/>
<dbReference type="NCBIfam" id="TIGR01356">
    <property type="entry name" value="aroA"/>
    <property type="match status" value="1"/>
</dbReference>
<dbReference type="PROSITE" id="PS00104">
    <property type="entry name" value="EPSP_SYNTHASE_1"/>
    <property type="match status" value="1"/>
</dbReference>
<dbReference type="GO" id="GO:0009073">
    <property type="term" value="P:aromatic amino acid family biosynthetic process"/>
    <property type="evidence" value="ECO:0007669"/>
    <property type="project" value="UniProtKB-KW"/>
</dbReference>
<evidence type="ECO:0000256" key="7">
    <source>
        <dbReference type="ARBA" id="ARBA00023141"/>
    </source>
</evidence>
<comment type="subcellular location">
    <subcellularLocation>
        <location evidence="9">Cytoplasm</location>
    </subcellularLocation>
</comment>
<feature type="binding site" evidence="9">
    <location>
        <position position="123"/>
    </location>
    <ligand>
        <name>phosphoenolpyruvate</name>
        <dbReference type="ChEBI" id="CHEBI:58702"/>
    </ligand>
</feature>
<evidence type="ECO:0000256" key="8">
    <source>
        <dbReference type="ARBA" id="ARBA00044633"/>
    </source>
</evidence>
<dbReference type="InterPro" id="IPR006264">
    <property type="entry name" value="EPSP_synthase"/>
</dbReference>
<feature type="active site" description="Proton acceptor" evidence="9">
    <location>
        <position position="316"/>
    </location>
</feature>
<dbReference type="Proteomes" id="UP000199300">
    <property type="component" value="Unassembled WGS sequence"/>
</dbReference>
<dbReference type="PANTHER" id="PTHR21090:SF5">
    <property type="entry name" value="PENTAFUNCTIONAL AROM POLYPEPTIDE"/>
    <property type="match status" value="1"/>
</dbReference>
<comment type="subunit">
    <text evidence="9">Monomer.</text>
</comment>
<feature type="binding site" evidence="9">
    <location>
        <position position="343"/>
    </location>
    <ligand>
        <name>3-phosphoshikimate</name>
        <dbReference type="ChEBI" id="CHEBI:145989"/>
    </ligand>
</feature>
<organism evidence="11 12">
    <name type="scientific">Amphibacillus marinus</name>
    <dbReference type="NCBI Taxonomy" id="872970"/>
    <lineage>
        <taxon>Bacteria</taxon>
        <taxon>Bacillati</taxon>
        <taxon>Bacillota</taxon>
        <taxon>Bacilli</taxon>
        <taxon>Bacillales</taxon>
        <taxon>Bacillaceae</taxon>
        <taxon>Amphibacillus</taxon>
    </lineage>
</organism>
<dbReference type="OrthoDB" id="9809920at2"/>
<feature type="binding site" evidence="9">
    <location>
        <position position="23"/>
    </location>
    <ligand>
        <name>3-phosphoshikimate</name>
        <dbReference type="ChEBI" id="CHEBI:145989"/>
    </ligand>
</feature>
<dbReference type="Pfam" id="PF00275">
    <property type="entry name" value="EPSP_synthase"/>
    <property type="match status" value="1"/>
</dbReference>
<dbReference type="PIRSF" id="PIRSF000505">
    <property type="entry name" value="EPSPS"/>
    <property type="match status" value="1"/>
</dbReference>
<evidence type="ECO:0000256" key="3">
    <source>
        <dbReference type="ARBA" id="ARBA00009948"/>
    </source>
</evidence>
<dbReference type="GO" id="GO:0008652">
    <property type="term" value="P:amino acid biosynthetic process"/>
    <property type="evidence" value="ECO:0007669"/>
    <property type="project" value="UniProtKB-KW"/>
</dbReference>
<proteinExistence type="inferred from homology"/>
<comment type="catalytic activity">
    <reaction evidence="8">
        <text>3-phosphoshikimate + phosphoenolpyruvate = 5-O-(1-carboxyvinyl)-3-phosphoshikimate + phosphate</text>
        <dbReference type="Rhea" id="RHEA:21256"/>
        <dbReference type="ChEBI" id="CHEBI:43474"/>
        <dbReference type="ChEBI" id="CHEBI:57701"/>
        <dbReference type="ChEBI" id="CHEBI:58702"/>
        <dbReference type="ChEBI" id="CHEBI:145989"/>
        <dbReference type="EC" id="2.5.1.19"/>
    </reaction>
    <physiologicalReaction direction="left-to-right" evidence="8">
        <dbReference type="Rhea" id="RHEA:21257"/>
    </physiologicalReaction>
</comment>
<dbReference type="FunFam" id="3.65.10.10:FF:000005">
    <property type="entry name" value="3-phosphoshikimate 1-carboxyvinyltransferase"/>
    <property type="match status" value="1"/>
</dbReference>
<evidence type="ECO:0000256" key="9">
    <source>
        <dbReference type="HAMAP-Rule" id="MF_00210"/>
    </source>
</evidence>
<feature type="binding site" evidence="9">
    <location>
        <position position="24"/>
    </location>
    <ligand>
        <name>3-phosphoshikimate</name>
        <dbReference type="ChEBI" id="CHEBI:145989"/>
    </ligand>
</feature>
<feature type="domain" description="Enolpyruvate transferase" evidence="10">
    <location>
        <begin position="11"/>
        <end position="424"/>
    </location>
</feature>
<dbReference type="GO" id="GO:0003866">
    <property type="term" value="F:3-phosphoshikimate 1-carboxyvinyltransferase activity"/>
    <property type="evidence" value="ECO:0007669"/>
    <property type="project" value="UniProtKB-UniRule"/>
</dbReference>
<keyword evidence="4 9" id="KW-0963">Cytoplasm</keyword>
<feature type="binding site" evidence="9">
    <location>
        <position position="168"/>
    </location>
    <ligand>
        <name>3-phosphoshikimate</name>
        <dbReference type="ChEBI" id="CHEBI:145989"/>
    </ligand>
</feature>
<dbReference type="FunFam" id="3.65.10.10:FF:000006">
    <property type="entry name" value="3-phosphoshikimate 1-carboxyvinyltransferase"/>
    <property type="match status" value="1"/>
</dbReference>
<dbReference type="EC" id="2.5.1.19" evidence="9"/>
<comment type="similarity">
    <text evidence="3 9">Belongs to the EPSP synthase family.</text>
</comment>
<dbReference type="PANTHER" id="PTHR21090">
    <property type="entry name" value="AROM/DEHYDROQUINATE SYNTHASE"/>
    <property type="match status" value="1"/>
</dbReference>